<keyword evidence="2" id="KW-0812">Transmembrane</keyword>
<keyword evidence="2" id="KW-0472">Membrane</keyword>
<feature type="region of interest" description="Disordered" evidence="1">
    <location>
        <begin position="30"/>
        <end position="52"/>
    </location>
</feature>
<evidence type="ECO:0000256" key="2">
    <source>
        <dbReference type="SAM" id="Phobius"/>
    </source>
</evidence>
<feature type="transmembrane region" description="Helical" evidence="2">
    <location>
        <begin position="61"/>
        <end position="84"/>
    </location>
</feature>
<proteinExistence type="predicted"/>
<evidence type="ECO:0000313" key="3">
    <source>
        <dbReference type="EMBL" id="BAG21428.1"/>
    </source>
</evidence>
<dbReference type="AlphaFoldDB" id="B1VVR7"/>
<evidence type="ECO:0000313" key="4">
    <source>
        <dbReference type="Proteomes" id="UP000001685"/>
    </source>
</evidence>
<organism evidence="3 4">
    <name type="scientific">Streptomyces griseus subsp. griseus (strain JCM 4626 / CBS 651.72 / NBRC 13350 / KCC S-0626 / ISP 5235)</name>
    <dbReference type="NCBI Taxonomy" id="455632"/>
    <lineage>
        <taxon>Bacteria</taxon>
        <taxon>Bacillati</taxon>
        <taxon>Actinomycetota</taxon>
        <taxon>Actinomycetes</taxon>
        <taxon>Kitasatosporales</taxon>
        <taxon>Streptomycetaceae</taxon>
        <taxon>Streptomyces</taxon>
    </lineage>
</organism>
<dbReference type="HOGENOM" id="CLU_1069273_0_0_11"/>
<protein>
    <submittedName>
        <fullName evidence="3">Uncharacterized protein</fullName>
    </submittedName>
</protein>
<keyword evidence="2" id="KW-1133">Transmembrane helix</keyword>
<dbReference type="Proteomes" id="UP000001685">
    <property type="component" value="Chromosome"/>
</dbReference>
<dbReference type="KEGG" id="sgr:SGR_4599"/>
<name>B1VVR7_STRGG</name>
<sequence length="276" mass="29025">MPRGAGTVRRFVPPVVRPGESPYVITEPELVGEAGPDGPPDQVSGFDRGPSAGGRRRGRGLLWAAAGAVVASAVWATAVFAYGIGGDRKPDPRGYRVESGSCAAVELKALSAAVGPAGAPSTELDGIEHPALHRIRCTVDFTVAVVRAPDGEEGVGWSTGYQASLTAELHKETDPRPEFEASSTLTEIDGTGVDRVERVPGLGDLAYLLIMEDESMSVRVVDGGAVVTLTLTSWMSPPDIDNGTESLPEVVDQPEMLAHRAELISDTREVMKALKS</sequence>
<reference evidence="4" key="1">
    <citation type="journal article" date="2008" name="J. Bacteriol.">
        <title>Genome sequence of the streptomycin-producing microorganism Streptomyces griseus IFO 13350.</title>
        <authorList>
            <person name="Ohnishi Y."/>
            <person name="Ishikawa J."/>
            <person name="Hara H."/>
            <person name="Suzuki H."/>
            <person name="Ikenoya M."/>
            <person name="Ikeda H."/>
            <person name="Yamashita A."/>
            <person name="Hattori M."/>
            <person name="Horinouchi S."/>
        </authorList>
    </citation>
    <scope>NUCLEOTIDE SEQUENCE [LARGE SCALE GENOMIC DNA]</scope>
    <source>
        <strain evidence="4">JCM 4626 / NBRC 13350</strain>
    </source>
</reference>
<evidence type="ECO:0000256" key="1">
    <source>
        <dbReference type="SAM" id="MobiDB-lite"/>
    </source>
</evidence>
<dbReference type="eggNOG" id="ENOG5033MFY">
    <property type="taxonomic scope" value="Bacteria"/>
</dbReference>
<gene>
    <name evidence="3" type="ordered locus">SGR_4599</name>
</gene>
<accession>B1VVR7</accession>
<dbReference type="EMBL" id="AP009493">
    <property type="protein sequence ID" value="BAG21428.1"/>
    <property type="molecule type" value="Genomic_DNA"/>
</dbReference>